<reference evidence="1" key="1">
    <citation type="thesis" date="2020" institute="ProQuest LLC" country="789 East Eisenhower Parkway, Ann Arbor, MI, USA">
        <title>Comparative Genomics and Chromosome Evolution.</title>
        <authorList>
            <person name="Mudd A.B."/>
        </authorList>
    </citation>
    <scope>NUCLEOTIDE SEQUENCE</scope>
    <source>
        <strain evidence="1">HN-11 Male</strain>
        <tissue evidence="1">Kidney and liver</tissue>
    </source>
</reference>
<proteinExistence type="predicted"/>
<organism evidence="1 2">
    <name type="scientific">Eleutherodactylus coqui</name>
    <name type="common">Puerto Rican coqui</name>
    <dbReference type="NCBI Taxonomy" id="57060"/>
    <lineage>
        <taxon>Eukaryota</taxon>
        <taxon>Metazoa</taxon>
        <taxon>Chordata</taxon>
        <taxon>Craniata</taxon>
        <taxon>Vertebrata</taxon>
        <taxon>Euteleostomi</taxon>
        <taxon>Amphibia</taxon>
        <taxon>Batrachia</taxon>
        <taxon>Anura</taxon>
        <taxon>Neobatrachia</taxon>
        <taxon>Hyloidea</taxon>
        <taxon>Eleutherodactylidae</taxon>
        <taxon>Eleutherodactylinae</taxon>
        <taxon>Eleutherodactylus</taxon>
        <taxon>Eleutherodactylus</taxon>
    </lineage>
</organism>
<dbReference type="EMBL" id="WNTK01000156">
    <property type="protein sequence ID" value="KAG9471355.1"/>
    <property type="molecule type" value="Genomic_DNA"/>
</dbReference>
<gene>
    <name evidence="1" type="ORF">GDO78_015099</name>
</gene>
<evidence type="ECO:0000313" key="2">
    <source>
        <dbReference type="Proteomes" id="UP000770717"/>
    </source>
</evidence>
<dbReference type="Proteomes" id="UP000770717">
    <property type="component" value="Unassembled WGS sequence"/>
</dbReference>
<dbReference type="AlphaFoldDB" id="A0A8J6ELU1"/>
<comment type="caution">
    <text evidence="1">The sequence shown here is derived from an EMBL/GenBank/DDBJ whole genome shotgun (WGS) entry which is preliminary data.</text>
</comment>
<keyword evidence="2" id="KW-1185">Reference proteome</keyword>
<sequence length="106" mass="11128">MQIRVYLKGAALPGAEWSQTCAALCAPSSPCLPGGNPAQSRSSPCWSLGSPASRRASAGILVHPNCASLVGSAAPSEQAWDPWKLHYKPWIPGNYSGSLGFLLYTV</sequence>
<name>A0A8J6ELU1_ELECQ</name>
<accession>A0A8J6ELU1</accession>
<evidence type="ECO:0000313" key="1">
    <source>
        <dbReference type="EMBL" id="KAG9471355.1"/>
    </source>
</evidence>
<protein>
    <submittedName>
        <fullName evidence="1">Uncharacterized protein</fullName>
    </submittedName>
</protein>